<evidence type="ECO:0000313" key="2">
    <source>
        <dbReference type="EMBL" id="TCM82611.1"/>
    </source>
</evidence>
<protein>
    <submittedName>
        <fullName evidence="2">Putative hemin transport protein</fullName>
    </submittedName>
</protein>
<dbReference type="RefSeq" id="WP_132695711.1">
    <property type="nucleotide sequence ID" value="NZ_SLVM01000016.1"/>
</dbReference>
<dbReference type="InterPro" id="IPR007845">
    <property type="entry name" value="HemS/ChuX_dom"/>
</dbReference>
<evidence type="ECO:0000313" key="3">
    <source>
        <dbReference type="Proteomes" id="UP000295277"/>
    </source>
</evidence>
<dbReference type="EMBL" id="SLVM01000016">
    <property type="protein sequence ID" value="TCM82611.1"/>
    <property type="molecule type" value="Genomic_DNA"/>
</dbReference>
<dbReference type="Gene3D" id="3.40.1570.10">
    <property type="entry name" value="HemS/ChuS/ChuX like domains"/>
    <property type="match status" value="2"/>
</dbReference>
<dbReference type="Proteomes" id="UP000295277">
    <property type="component" value="Unassembled WGS sequence"/>
</dbReference>
<gene>
    <name evidence="2" type="ORF">EV216_11666</name>
</gene>
<name>A0A4R1YTC0_9RHOB</name>
<dbReference type="CDD" id="cd16830">
    <property type="entry name" value="HemS-like_N"/>
    <property type="match status" value="1"/>
</dbReference>
<reference evidence="2 3" key="1">
    <citation type="submission" date="2019-03" db="EMBL/GenBank/DDBJ databases">
        <title>Genomic Encyclopedia of Type Strains, Phase IV (KMG-IV): sequencing the most valuable type-strain genomes for metagenomic binning, comparative biology and taxonomic classification.</title>
        <authorList>
            <person name="Goeker M."/>
        </authorList>
    </citation>
    <scope>NUCLEOTIDE SEQUENCE [LARGE SCALE GENOMIC DNA]</scope>
    <source>
        <strain evidence="2 3">DSM 21153</strain>
    </source>
</reference>
<proteinExistence type="predicted"/>
<dbReference type="Pfam" id="PF05171">
    <property type="entry name" value="HemS"/>
    <property type="match status" value="2"/>
</dbReference>
<evidence type="ECO:0000259" key="1">
    <source>
        <dbReference type="Pfam" id="PF05171"/>
    </source>
</evidence>
<dbReference type="AlphaFoldDB" id="A0A4R1YTC0"/>
<dbReference type="GO" id="GO:0006826">
    <property type="term" value="P:iron ion transport"/>
    <property type="evidence" value="ECO:0007669"/>
    <property type="project" value="InterPro"/>
</dbReference>
<dbReference type="CDD" id="cd16831">
    <property type="entry name" value="HemS-like_C"/>
    <property type="match status" value="1"/>
</dbReference>
<feature type="domain" description="Haemin-degrading HemS/ChuX" evidence="1">
    <location>
        <begin position="211"/>
        <end position="342"/>
    </location>
</feature>
<keyword evidence="3" id="KW-1185">Reference proteome</keyword>
<dbReference type="SUPFAM" id="SSF144064">
    <property type="entry name" value="Heme iron utilization protein-like"/>
    <property type="match status" value="1"/>
</dbReference>
<dbReference type="InterPro" id="IPR053733">
    <property type="entry name" value="Heme_Transport_Util_sf"/>
</dbReference>
<organism evidence="2 3">
    <name type="scientific">Rhodovulum steppense</name>
    <dbReference type="NCBI Taxonomy" id="540251"/>
    <lineage>
        <taxon>Bacteria</taxon>
        <taxon>Pseudomonadati</taxon>
        <taxon>Pseudomonadota</taxon>
        <taxon>Alphaproteobacteria</taxon>
        <taxon>Rhodobacterales</taxon>
        <taxon>Paracoccaceae</taxon>
        <taxon>Rhodovulum</taxon>
    </lineage>
</organism>
<feature type="domain" description="Haemin-degrading HemS/ChuX" evidence="1">
    <location>
        <begin position="33"/>
        <end position="159"/>
    </location>
</feature>
<dbReference type="OrthoDB" id="316630at2"/>
<comment type="caution">
    <text evidence="2">The sequence shown here is derived from an EMBL/GenBank/DDBJ whole genome shotgun (WGS) entry which is preliminary data.</text>
</comment>
<sequence length="351" mass="38001">MEAGENVTPDRIRAVRAEKSTMRSRDLADSLGAAEAQVLAAQCGAGVTRIAAHPDGLMPLMPGFGVAMALTRNDSAVIEKTGVYGDYTPGEHAAMVLSPAIDLRIFPRHWVHGFAVEEQKGGKIRRSLQIFDAAGDAVHKIYLGEDGIEAEWAALLAALRMEDQSDSLRVAPREPVEPAKSDPAKAGRLREEWDRLTDTHQFLQMVRKLRMNRLGAYRIAGAPLVRALDPAGMSGLLDGLAERALPFMLFVGNQGCIEIHGGPAANIKPTGPWLNILDPDFNLHLRGDHVAELWAVTKPTKRGPAVSVEAFDARGALILQAFGMRQGEVDHTPVWDELVATLPGLDEEVPA</sequence>
<accession>A0A4R1YTC0</accession>